<protein>
    <submittedName>
        <fullName evidence="1">Uncharacterized protein</fullName>
    </submittedName>
</protein>
<gene>
    <name evidence="1" type="ORF">E2C01_020496</name>
</gene>
<accession>A0A5B7E0L9</accession>
<keyword evidence="2" id="KW-1185">Reference proteome</keyword>
<dbReference type="EMBL" id="VSRR010001727">
    <property type="protein sequence ID" value="MPC27328.1"/>
    <property type="molecule type" value="Genomic_DNA"/>
</dbReference>
<dbReference type="Proteomes" id="UP000324222">
    <property type="component" value="Unassembled WGS sequence"/>
</dbReference>
<organism evidence="1 2">
    <name type="scientific">Portunus trituberculatus</name>
    <name type="common">Swimming crab</name>
    <name type="synonym">Neptunus trituberculatus</name>
    <dbReference type="NCBI Taxonomy" id="210409"/>
    <lineage>
        <taxon>Eukaryota</taxon>
        <taxon>Metazoa</taxon>
        <taxon>Ecdysozoa</taxon>
        <taxon>Arthropoda</taxon>
        <taxon>Crustacea</taxon>
        <taxon>Multicrustacea</taxon>
        <taxon>Malacostraca</taxon>
        <taxon>Eumalacostraca</taxon>
        <taxon>Eucarida</taxon>
        <taxon>Decapoda</taxon>
        <taxon>Pleocyemata</taxon>
        <taxon>Brachyura</taxon>
        <taxon>Eubrachyura</taxon>
        <taxon>Portunoidea</taxon>
        <taxon>Portunidae</taxon>
        <taxon>Portuninae</taxon>
        <taxon>Portunus</taxon>
    </lineage>
</organism>
<evidence type="ECO:0000313" key="2">
    <source>
        <dbReference type="Proteomes" id="UP000324222"/>
    </source>
</evidence>
<sequence>MDVSGCNIPGGRRTGTIFQSDPRAASANTSAQLVLRMTHSPRHKEAYIEHTPCSQEHYHCLNIEVWGMHGDSHLHTEGKLVVAEIRFSQLLVSHKSFPNTRRRYVSTTRCCSANLSGSGSA</sequence>
<evidence type="ECO:0000313" key="1">
    <source>
        <dbReference type="EMBL" id="MPC27328.1"/>
    </source>
</evidence>
<reference evidence="1 2" key="1">
    <citation type="submission" date="2019-05" db="EMBL/GenBank/DDBJ databases">
        <title>Another draft genome of Portunus trituberculatus and its Hox gene families provides insights of decapod evolution.</title>
        <authorList>
            <person name="Jeong J.-H."/>
            <person name="Song I."/>
            <person name="Kim S."/>
            <person name="Choi T."/>
            <person name="Kim D."/>
            <person name="Ryu S."/>
            <person name="Kim W."/>
        </authorList>
    </citation>
    <scope>NUCLEOTIDE SEQUENCE [LARGE SCALE GENOMIC DNA]</scope>
    <source>
        <tissue evidence="1">Muscle</tissue>
    </source>
</reference>
<proteinExistence type="predicted"/>
<dbReference type="AlphaFoldDB" id="A0A5B7E0L9"/>
<name>A0A5B7E0L9_PORTR</name>
<comment type="caution">
    <text evidence="1">The sequence shown here is derived from an EMBL/GenBank/DDBJ whole genome shotgun (WGS) entry which is preliminary data.</text>
</comment>